<feature type="transmembrane region" description="Helical" evidence="3">
    <location>
        <begin position="408"/>
        <end position="429"/>
    </location>
</feature>
<evidence type="ECO:0000256" key="3">
    <source>
        <dbReference type="SAM" id="Phobius"/>
    </source>
</evidence>
<comment type="similarity">
    <text evidence="1">Belongs to the GerABKA family.</text>
</comment>
<dbReference type="PIRSF" id="PIRSF005690">
    <property type="entry name" value="GerBA"/>
    <property type="match status" value="1"/>
</dbReference>
<dbReference type="EMBL" id="CP089291">
    <property type="protein sequence ID" value="UOF88824.1"/>
    <property type="molecule type" value="Genomic_DNA"/>
</dbReference>
<keyword evidence="2 3" id="KW-0472">Membrane</keyword>
<name>A0ABY4CEP3_9BACL</name>
<keyword evidence="5" id="KW-1185">Reference proteome</keyword>
<evidence type="ECO:0000313" key="4">
    <source>
        <dbReference type="EMBL" id="UOF88824.1"/>
    </source>
</evidence>
<organism evidence="4 5">
    <name type="scientific">Fodinisporobacter ferrooxydans</name>
    <dbReference type="NCBI Taxonomy" id="2901836"/>
    <lineage>
        <taxon>Bacteria</taxon>
        <taxon>Bacillati</taxon>
        <taxon>Bacillota</taxon>
        <taxon>Bacilli</taxon>
        <taxon>Bacillales</taxon>
        <taxon>Alicyclobacillaceae</taxon>
        <taxon>Fodinisporobacter</taxon>
    </lineage>
</organism>
<feature type="transmembrane region" description="Helical" evidence="3">
    <location>
        <begin position="318"/>
        <end position="340"/>
    </location>
</feature>
<protein>
    <submittedName>
        <fullName evidence="4">Spore germination protein</fullName>
    </submittedName>
</protein>
<gene>
    <name evidence="4" type="ORF">LSG31_12815</name>
</gene>
<feature type="transmembrane region" description="Helical" evidence="3">
    <location>
        <begin position="441"/>
        <end position="466"/>
    </location>
</feature>
<evidence type="ECO:0000313" key="5">
    <source>
        <dbReference type="Proteomes" id="UP000830167"/>
    </source>
</evidence>
<evidence type="ECO:0000256" key="1">
    <source>
        <dbReference type="ARBA" id="ARBA00005278"/>
    </source>
</evidence>
<reference evidence="4" key="1">
    <citation type="submission" date="2021-12" db="EMBL/GenBank/DDBJ databases">
        <title>Alicyclobacillaceae gen. nov., sp. nov., isolated from chalcocite enrichment system.</title>
        <authorList>
            <person name="Jiang Z."/>
        </authorList>
    </citation>
    <scope>NUCLEOTIDE SEQUENCE</scope>
    <source>
        <strain evidence="4">MYW30-H2</strain>
    </source>
</reference>
<evidence type="ECO:0000256" key="2">
    <source>
        <dbReference type="ARBA" id="ARBA00023136"/>
    </source>
</evidence>
<dbReference type="RefSeq" id="WP_347435502.1">
    <property type="nucleotide sequence ID" value="NZ_CP089291.1"/>
</dbReference>
<dbReference type="PANTHER" id="PTHR22550:SF5">
    <property type="entry name" value="LEUCINE ZIPPER PROTEIN 4"/>
    <property type="match status" value="1"/>
</dbReference>
<sequence length="528" mass="58661">MIFIKKKRTSPSSFAKSAENNRSNDSRALNANLNKNIQTIKETLGNSSDLIIREICIGETARIQAAVLYMDGLADSKSVNHFILELLMLDIQKPESEQTIDDRQTTLQLLKNSALAVGEIKDVADFETIYTAILSGDVVIVLDGYTQCFAVGMKGFETRSVEEPASTTVVRGSREGFTENIRTNTTLIRRRIKDPNLWLEGRQIGRVTKTFTAIMYIKGIANDKIVEEVRQRLDRIEIDGILESGYIEELIQDETYSPFPTIYNSERPDVIAAGLLEGRIAILVDGTPFVLLVPALFAQYFQSAEDYYHRADFGIIRILRYLALFIALLGPSLYIAITTFHQEMLPTTLLVSIASQREGVPFPAFIEALMMEATFEILREAGVRMPRAVGQAVSIVGALVIGEAAVQAGVVSAVMVIVVSITAIANFSFPAFDMAISIRILRFAMMSLAASFGLFGITVGLIAMVLHLCSLRSFGVPYMSPFAPFIPDDQKDAIFRVPWWGLFSRPRLINQKNVQREQNPPSNKPEPE</sequence>
<keyword evidence="3" id="KW-0812">Transmembrane</keyword>
<dbReference type="Pfam" id="PF03323">
    <property type="entry name" value="GerA"/>
    <property type="match status" value="1"/>
</dbReference>
<dbReference type="PANTHER" id="PTHR22550">
    <property type="entry name" value="SPORE GERMINATION PROTEIN"/>
    <property type="match status" value="1"/>
</dbReference>
<dbReference type="InterPro" id="IPR050768">
    <property type="entry name" value="UPF0353/GerABKA_families"/>
</dbReference>
<proteinExistence type="inferred from homology"/>
<accession>A0ABY4CEP3</accession>
<dbReference type="InterPro" id="IPR004995">
    <property type="entry name" value="Spore_Ger"/>
</dbReference>
<keyword evidence="3" id="KW-1133">Transmembrane helix</keyword>
<dbReference type="Proteomes" id="UP000830167">
    <property type="component" value="Chromosome"/>
</dbReference>